<keyword evidence="6" id="KW-1185">Reference proteome</keyword>
<dbReference type="PANTHER" id="PTHR12687:SF4">
    <property type="entry name" value="NUCLEOLAR COMPLEX PROTEIN 2 HOMOLOG"/>
    <property type="match status" value="1"/>
</dbReference>
<feature type="region of interest" description="Disordered" evidence="4">
    <location>
        <begin position="75"/>
        <end position="123"/>
    </location>
</feature>
<evidence type="ECO:0000256" key="3">
    <source>
        <dbReference type="ARBA" id="ARBA00023242"/>
    </source>
</evidence>
<dbReference type="PANTHER" id="PTHR12687">
    <property type="entry name" value="NUCLEOLAR COMPLEX 2 AND RAD4-RELATED"/>
    <property type="match status" value="1"/>
</dbReference>
<evidence type="ECO:0000313" key="6">
    <source>
        <dbReference type="Proteomes" id="UP001237642"/>
    </source>
</evidence>
<feature type="compositionally biased region" description="Basic residues" evidence="4">
    <location>
        <begin position="729"/>
        <end position="761"/>
    </location>
</feature>
<dbReference type="AlphaFoldDB" id="A0AAD8MZP4"/>
<evidence type="ECO:0000313" key="5">
    <source>
        <dbReference type="EMBL" id="KAK1390766.1"/>
    </source>
</evidence>
<comment type="caution">
    <text evidence="5">The sequence shown here is derived from an EMBL/GenBank/DDBJ whole genome shotgun (WGS) entry which is preliminary data.</text>
</comment>
<keyword evidence="3" id="KW-0539">Nucleus</keyword>
<comment type="similarity">
    <text evidence="2">Belongs to the NOC2 family.</text>
</comment>
<sequence length="761" mass="86440">MAAKKKVKKSKKEVTHEIKENIEEDIDEEIEKEEEEEAMSNDSPKSGKEHALQLQRLQEKDPEFYEFLKEHDKGLLEFNAEDDDDEEEDEEIDTDIDGEEMQEDVEHDDEDMQEDEDKEVKTSRKVITSAMVDTWCTAIRETSSLGAVRSLMKAFRTACHYGDDDGNEDVSKLSAMPSHVFNKIMLFVLNEMDGVLRELLKLPSSGGKKETVLDAVHTRPWKNHNHLVKSYLGNALHVLNQMTDEDMISFTLKRLRYSTIFLAAYPSLLRKYIKVGLHYWGTGGGALPVVSFLFLRDLCVRIGSECVDECFKGIYKAYVLNCQFVNAKKLQPIQFLGNCVIELLRVDLSAAYQHAFLFIRQLANILKEALTMKTKESFRKVYEWKYINCLELWTGAICAYSSEADLSPLAYPLTQIISGVSRLVPTARYFPLRLRCARMLNRIAASTGTFIPVSLLLLDMLDMKEFNRPPAGGVGKSIDLRTVLKVSKPILKTKSFQEACVTTVIEEITEHLAQWSFSIAFFELSFVPAVRLRNFCKSTKVERFRREMRQLIRQIEANSEYINVKRTSISLLPNDPAAPSFLEDEKKSGSSPLSQYAAILRQKAQQKRDSLTETSVIVGEDSSIFGSKLPGDDDDDDDDEEDDDERDQEGGAVFNSSSWLPGRDSKAEVAKEDKKKRKKRKNRGTEFQEETAINEDVVEELVLSSDEDEGSMSDSPSNGDDVEAEPVSKNKKSAQQKPRGKFSKKKAQFNAKKSKKRKKAN</sequence>
<comment type="subcellular location">
    <subcellularLocation>
        <location evidence="1">Nucleus</location>
    </subcellularLocation>
</comment>
<dbReference type="GO" id="GO:0005654">
    <property type="term" value="C:nucleoplasm"/>
    <property type="evidence" value="ECO:0007669"/>
    <property type="project" value="TreeGrafter"/>
</dbReference>
<evidence type="ECO:0000256" key="1">
    <source>
        <dbReference type="ARBA" id="ARBA00004123"/>
    </source>
</evidence>
<feature type="compositionally biased region" description="Basic and acidic residues" evidence="4">
    <location>
        <begin position="12"/>
        <end position="21"/>
    </location>
</feature>
<dbReference type="Proteomes" id="UP001237642">
    <property type="component" value="Unassembled WGS sequence"/>
</dbReference>
<name>A0AAD8MZP4_9APIA</name>
<dbReference type="InterPro" id="IPR005343">
    <property type="entry name" value="Noc2"/>
</dbReference>
<feature type="compositionally biased region" description="Basic residues" evidence="4">
    <location>
        <begin position="1"/>
        <end position="11"/>
    </location>
</feature>
<reference evidence="5" key="1">
    <citation type="submission" date="2023-02" db="EMBL/GenBank/DDBJ databases">
        <title>Genome of toxic invasive species Heracleum sosnowskyi carries increased number of genes despite the absence of recent whole-genome duplications.</title>
        <authorList>
            <person name="Schelkunov M."/>
            <person name="Shtratnikova V."/>
            <person name="Makarenko M."/>
            <person name="Klepikova A."/>
            <person name="Omelchenko D."/>
            <person name="Novikova G."/>
            <person name="Obukhova E."/>
            <person name="Bogdanov V."/>
            <person name="Penin A."/>
            <person name="Logacheva M."/>
        </authorList>
    </citation>
    <scope>NUCLEOTIDE SEQUENCE</scope>
    <source>
        <strain evidence="5">Hsosn_3</strain>
        <tissue evidence="5">Leaf</tissue>
    </source>
</reference>
<reference evidence="5" key="2">
    <citation type="submission" date="2023-05" db="EMBL/GenBank/DDBJ databases">
        <authorList>
            <person name="Schelkunov M.I."/>
        </authorList>
    </citation>
    <scope>NUCLEOTIDE SEQUENCE</scope>
    <source>
        <strain evidence="5">Hsosn_3</strain>
        <tissue evidence="5">Leaf</tissue>
    </source>
</reference>
<dbReference type="Pfam" id="PF03715">
    <property type="entry name" value="Noc2"/>
    <property type="match status" value="1"/>
</dbReference>
<dbReference type="GO" id="GO:0042273">
    <property type="term" value="P:ribosomal large subunit biogenesis"/>
    <property type="evidence" value="ECO:0007669"/>
    <property type="project" value="TreeGrafter"/>
</dbReference>
<dbReference type="EMBL" id="JAUIZM010000004">
    <property type="protein sequence ID" value="KAK1390766.1"/>
    <property type="molecule type" value="Genomic_DNA"/>
</dbReference>
<feature type="compositionally biased region" description="Acidic residues" evidence="4">
    <location>
        <begin position="79"/>
        <end position="117"/>
    </location>
</feature>
<organism evidence="5 6">
    <name type="scientific">Heracleum sosnowskyi</name>
    <dbReference type="NCBI Taxonomy" id="360622"/>
    <lineage>
        <taxon>Eukaryota</taxon>
        <taxon>Viridiplantae</taxon>
        <taxon>Streptophyta</taxon>
        <taxon>Embryophyta</taxon>
        <taxon>Tracheophyta</taxon>
        <taxon>Spermatophyta</taxon>
        <taxon>Magnoliopsida</taxon>
        <taxon>eudicotyledons</taxon>
        <taxon>Gunneridae</taxon>
        <taxon>Pentapetalae</taxon>
        <taxon>asterids</taxon>
        <taxon>campanulids</taxon>
        <taxon>Apiales</taxon>
        <taxon>Apiaceae</taxon>
        <taxon>Apioideae</taxon>
        <taxon>apioid superclade</taxon>
        <taxon>Tordylieae</taxon>
        <taxon>Tordyliinae</taxon>
        <taxon>Heracleum</taxon>
    </lineage>
</organism>
<evidence type="ECO:0000256" key="2">
    <source>
        <dbReference type="ARBA" id="ARBA00005907"/>
    </source>
</evidence>
<feature type="compositionally biased region" description="Acidic residues" evidence="4">
    <location>
        <begin position="22"/>
        <end position="39"/>
    </location>
</feature>
<feature type="compositionally biased region" description="Acidic residues" evidence="4">
    <location>
        <begin position="687"/>
        <end position="711"/>
    </location>
</feature>
<proteinExistence type="inferred from homology"/>
<accession>A0AAD8MZP4</accession>
<protein>
    <submittedName>
        <fullName evidence="5">Nucleolar complex protein 2-like</fullName>
    </submittedName>
</protein>
<feature type="compositionally biased region" description="Basic and acidic residues" evidence="4">
    <location>
        <begin position="663"/>
        <end position="673"/>
    </location>
</feature>
<feature type="compositionally biased region" description="Acidic residues" evidence="4">
    <location>
        <begin position="632"/>
        <end position="647"/>
    </location>
</feature>
<feature type="region of interest" description="Disordered" evidence="4">
    <location>
        <begin position="1"/>
        <end position="61"/>
    </location>
</feature>
<dbReference type="GO" id="GO:0005730">
    <property type="term" value="C:nucleolus"/>
    <property type="evidence" value="ECO:0007669"/>
    <property type="project" value="TreeGrafter"/>
</dbReference>
<dbReference type="GO" id="GO:0030690">
    <property type="term" value="C:Noc1p-Noc2p complex"/>
    <property type="evidence" value="ECO:0007669"/>
    <property type="project" value="TreeGrafter"/>
</dbReference>
<feature type="compositionally biased region" description="Basic and acidic residues" evidence="4">
    <location>
        <begin position="45"/>
        <end position="61"/>
    </location>
</feature>
<gene>
    <name evidence="5" type="ORF">POM88_018944</name>
</gene>
<dbReference type="GO" id="GO:0030691">
    <property type="term" value="C:Noc2p-Noc3p complex"/>
    <property type="evidence" value="ECO:0007669"/>
    <property type="project" value="TreeGrafter"/>
</dbReference>
<feature type="region of interest" description="Disordered" evidence="4">
    <location>
        <begin position="622"/>
        <end position="761"/>
    </location>
</feature>
<evidence type="ECO:0000256" key="4">
    <source>
        <dbReference type="SAM" id="MobiDB-lite"/>
    </source>
</evidence>